<keyword evidence="4" id="KW-0274">FAD</keyword>
<dbReference type="Pfam" id="PF08031">
    <property type="entry name" value="BBE"/>
    <property type="match status" value="1"/>
</dbReference>
<comment type="similarity">
    <text evidence="2">Belongs to the oxygen-dependent FAD-linked oxidoreductase family.</text>
</comment>
<organism evidence="7 8">
    <name type="scientific">Fusarium langsethiae</name>
    <dbReference type="NCBI Taxonomy" id="179993"/>
    <lineage>
        <taxon>Eukaryota</taxon>
        <taxon>Fungi</taxon>
        <taxon>Dikarya</taxon>
        <taxon>Ascomycota</taxon>
        <taxon>Pezizomycotina</taxon>
        <taxon>Sordariomycetes</taxon>
        <taxon>Hypocreomycetidae</taxon>
        <taxon>Hypocreales</taxon>
        <taxon>Nectriaceae</taxon>
        <taxon>Fusarium</taxon>
    </lineage>
</organism>
<dbReference type="GO" id="GO:0050660">
    <property type="term" value="F:flavin adenine dinucleotide binding"/>
    <property type="evidence" value="ECO:0007669"/>
    <property type="project" value="InterPro"/>
</dbReference>
<name>A0A0N0DCG8_FUSLA</name>
<sequence length="373" mass="41625">MTVVTASGDVVTVSRDDEDQKKRDLFWALCGGGGGNLGIAVSMKSKLHKLRDQDGKVVSGQLMWNLPQQQEAFDEAMQTFNSNKCPAELTIDAMWSHGQNKQLTGGMTVIYNSCMEKAQEVLKPILAHGPINNTLQEMSWTDCVEQSEGWDVGSKAYHHHASFIFAERAITPELTSTVADLVNEAAGVVGITEENKSNQPKCHFSWSHIGAKTEEIPAQDTAFYWRDGHYVATFKAQWTNNKKRNDVMNFMAKCQAKLSTFAIEEKAAYVNFIDGTVQNWQEAYYGGNYSRLQKVKTEWDSDNFFNHKQSIKPVGDCSKSLPIHETFTIPSKKEVLGKAQLQQMESWWEGSLFTIAVGAWHAQGGPVAVLARC</sequence>
<protein>
    <recommendedName>
        <fullName evidence="6">Berberine/berberine-like domain-containing protein</fullName>
    </recommendedName>
</protein>
<dbReference type="EMBL" id="JXCE01000305">
    <property type="protein sequence ID" value="KPA38195.1"/>
    <property type="molecule type" value="Genomic_DNA"/>
</dbReference>
<keyword evidence="5" id="KW-0560">Oxidoreductase</keyword>
<dbReference type="AlphaFoldDB" id="A0A0N0DCG8"/>
<evidence type="ECO:0000256" key="1">
    <source>
        <dbReference type="ARBA" id="ARBA00001974"/>
    </source>
</evidence>
<dbReference type="Gene3D" id="3.30.465.10">
    <property type="match status" value="1"/>
</dbReference>
<proteinExistence type="inferred from homology"/>
<evidence type="ECO:0000259" key="6">
    <source>
        <dbReference type="Pfam" id="PF08031"/>
    </source>
</evidence>
<dbReference type="PANTHER" id="PTHR42973">
    <property type="entry name" value="BINDING OXIDOREDUCTASE, PUTATIVE (AFU_ORTHOLOGUE AFUA_1G17690)-RELATED"/>
    <property type="match status" value="1"/>
</dbReference>
<evidence type="ECO:0000313" key="8">
    <source>
        <dbReference type="Proteomes" id="UP000037904"/>
    </source>
</evidence>
<dbReference type="OrthoDB" id="407275at2759"/>
<evidence type="ECO:0000313" key="7">
    <source>
        <dbReference type="EMBL" id="KPA38195.1"/>
    </source>
</evidence>
<feature type="domain" description="Berberine/berberine-like" evidence="6">
    <location>
        <begin position="268"/>
        <end position="312"/>
    </location>
</feature>
<dbReference type="SUPFAM" id="SSF56176">
    <property type="entry name" value="FAD-binding/transporter-associated domain-like"/>
    <property type="match status" value="1"/>
</dbReference>
<dbReference type="InterPro" id="IPR036318">
    <property type="entry name" value="FAD-bd_PCMH-like_sf"/>
</dbReference>
<keyword evidence="3" id="KW-0285">Flavoprotein</keyword>
<dbReference type="InterPro" id="IPR012951">
    <property type="entry name" value="BBE"/>
</dbReference>
<comment type="cofactor">
    <cofactor evidence="1">
        <name>FAD</name>
        <dbReference type="ChEBI" id="CHEBI:57692"/>
    </cofactor>
</comment>
<comment type="caution">
    <text evidence="7">The sequence shown here is derived from an EMBL/GenBank/DDBJ whole genome shotgun (WGS) entry which is preliminary data.</text>
</comment>
<dbReference type="InterPro" id="IPR016169">
    <property type="entry name" value="FAD-bd_PCMH_sub2"/>
</dbReference>
<evidence type="ECO:0000256" key="3">
    <source>
        <dbReference type="ARBA" id="ARBA00022630"/>
    </source>
</evidence>
<evidence type="ECO:0000256" key="2">
    <source>
        <dbReference type="ARBA" id="ARBA00005466"/>
    </source>
</evidence>
<evidence type="ECO:0000256" key="4">
    <source>
        <dbReference type="ARBA" id="ARBA00022827"/>
    </source>
</evidence>
<dbReference type="Gene3D" id="3.40.462.20">
    <property type="match status" value="1"/>
</dbReference>
<keyword evidence="8" id="KW-1185">Reference proteome</keyword>
<evidence type="ECO:0000256" key="5">
    <source>
        <dbReference type="ARBA" id="ARBA00023002"/>
    </source>
</evidence>
<dbReference type="GO" id="GO:0016491">
    <property type="term" value="F:oxidoreductase activity"/>
    <property type="evidence" value="ECO:0007669"/>
    <property type="project" value="UniProtKB-KW"/>
</dbReference>
<accession>A0A0N0DCG8</accession>
<dbReference type="InterPro" id="IPR050416">
    <property type="entry name" value="FAD-linked_Oxidoreductase"/>
</dbReference>
<dbReference type="Proteomes" id="UP000037904">
    <property type="component" value="Unassembled WGS sequence"/>
</dbReference>
<reference evidence="7 8" key="1">
    <citation type="submission" date="2015-04" db="EMBL/GenBank/DDBJ databases">
        <title>The draft genome sequence of Fusarium langsethiae, a T-2/HT-2 mycotoxin producer.</title>
        <authorList>
            <person name="Lysoe E."/>
            <person name="Divon H.H."/>
            <person name="Terzi V."/>
            <person name="Orru L."/>
            <person name="Lamontanara A."/>
            <person name="Kolseth A.-K."/>
            <person name="Frandsen R.J."/>
            <person name="Nielsen K."/>
            <person name="Thrane U."/>
        </authorList>
    </citation>
    <scope>NUCLEOTIDE SEQUENCE [LARGE SCALE GENOMIC DNA]</scope>
    <source>
        <strain evidence="7 8">Fl201059</strain>
    </source>
</reference>
<gene>
    <name evidence="7" type="ORF">FLAG1_08983</name>
</gene>
<dbReference type="PANTHER" id="PTHR42973:SF39">
    <property type="entry name" value="FAD-BINDING PCMH-TYPE DOMAIN-CONTAINING PROTEIN"/>
    <property type="match status" value="1"/>
</dbReference>